<evidence type="ECO:0000313" key="2">
    <source>
        <dbReference type="EMBL" id="PZX17933.1"/>
    </source>
</evidence>
<proteinExistence type="predicted"/>
<evidence type="ECO:0000313" key="3">
    <source>
        <dbReference type="Proteomes" id="UP000249239"/>
    </source>
</evidence>
<dbReference type="Proteomes" id="UP000249239">
    <property type="component" value="Unassembled WGS sequence"/>
</dbReference>
<dbReference type="EMBL" id="QKZK01000008">
    <property type="protein sequence ID" value="PZX17933.1"/>
    <property type="molecule type" value="Genomic_DNA"/>
</dbReference>
<protein>
    <submittedName>
        <fullName evidence="2">Uncharacterized protein</fullName>
    </submittedName>
</protein>
<organism evidence="2 3">
    <name type="scientific">Breznakibacter xylanolyticus</name>
    <dbReference type="NCBI Taxonomy" id="990"/>
    <lineage>
        <taxon>Bacteria</taxon>
        <taxon>Pseudomonadati</taxon>
        <taxon>Bacteroidota</taxon>
        <taxon>Bacteroidia</taxon>
        <taxon>Marinilabiliales</taxon>
        <taxon>Marinilabiliaceae</taxon>
        <taxon>Breznakibacter</taxon>
    </lineage>
</organism>
<dbReference type="AlphaFoldDB" id="A0A2W7NEJ2"/>
<feature type="region of interest" description="Disordered" evidence="1">
    <location>
        <begin position="27"/>
        <end position="60"/>
    </location>
</feature>
<reference evidence="2 3" key="1">
    <citation type="submission" date="2018-06" db="EMBL/GenBank/DDBJ databases">
        <title>Genomic Encyclopedia of Archaeal and Bacterial Type Strains, Phase II (KMG-II): from individual species to whole genera.</title>
        <authorList>
            <person name="Goeker M."/>
        </authorList>
    </citation>
    <scope>NUCLEOTIDE SEQUENCE [LARGE SCALE GENOMIC DNA]</scope>
    <source>
        <strain evidence="2 3">DSM 6779</strain>
    </source>
</reference>
<gene>
    <name evidence="2" type="ORF">LX69_01349</name>
</gene>
<keyword evidence="3" id="KW-1185">Reference proteome</keyword>
<comment type="caution">
    <text evidence="2">The sequence shown here is derived from an EMBL/GenBank/DDBJ whole genome shotgun (WGS) entry which is preliminary data.</text>
</comment>
<name>A0A2W7NEJ2_9BACT</name>
<evidence type="ECO:0000256" key="1">
    <source>
        <dbReference type="SAM" id="MobiDB-lite"/>
    </source>
</evidence>
<accession>A0A2W7NEJ2</accession>
<sequence>MGLCDMPAIKPIQIKKRQNDIIHRTNKSNCHHSINGKQIEDNQYKKQRTTNNYQWTNADN</sequence>
<feature type="compositionally biased region" description="Polar residues" evidence="1">
    <location>
        <begin position="49"/>
        <end position="60"/>
    </location>
</feature>